<evidence type="ECO:0000313" key="4">
    <source>
        <dbReference type="EMBL" id="TWU44642.1"/>
    </source>
</evidence>
<evidence type="ECO:0000259" key="3">
    <source>
        <dbReference type="Pfam" id="PF12158"/>
    </source>
</evidence>
<evidence type="ECO:0000313" key="5">
    <source>
        <dbReference type="Proteomes" id="UP000318288"/>
    </source>
</evidence>
<dbReference type="RefSeq" id="WP_146462307.1">
    <property type="nucleotide sequence ID" value="NZ_SJPW01000010.1"/>
</dbReference>
<proteinExistence type="predicted"/>
<gene>
    <name evidence="4" type="ORF">Poly51_59110</name>
</gene>
<dbReference type="EMBL" id="SJPW01000010">
    <property type="protein sequence ID" value="TWU44642.1"/>
    <property type="molecule type" value="Genomic_DNA"/>
</dbReference>
<sequence length="158" mass="17058">MLRLIVIAGTFLIAAIILATAIPAFFNAAWLAAFGTETTGTVISHQARAGGSTKRTPMLYPVVEFSYLGETVRFTEEKGQEGKAGRLAGNVPVYFNADNPATASVSTFIYLWYDPLVRILISSLFFGMGAWMLRSSRSATETSRHVRGSPGTPPTSHP</sequence>
<feature type="region of interest" description="Disordered" evidence="1">
    <location>
        <begin position="139"/>
        <end position="158"/>
    </location>
</feature>
<name>A0A5C6E6S6_9BACT</name>
<dbReference type="InterPro" id="IPR021994">
    <property type="entry name" value="DUF3592"/>
</dbReference>
<feature type="domain" description="DUF3592" evidence="3">
    <location>
        <begin position="38"/>
        <end position="108"/>
    </location>
</feature>
<protein>
    <recommendedName>
        <fullName evidence="3">DUF3592 domain-containing protein</fullName>
    </recommendedName>
</protein>
<keyword evidence="2" id="KW-1133">Transmembrane helix</keyword>
<dbReference type="Pfam" id="PF12158">
    <property type="entry name" value="DUF3592"/>
    <property type="match status" value="1"/>
</dbReference>
<evidence type="ECO:0000256" key="1">
    <source>
        <dbReference type="SAM" id="MobiDB-lite"/>
    </source>
</evidence>
<keyword evidence="2" id="KW-0472">Membrane</keyword>
<comment type="caution">
    <text evidence="4">The sequence shown here is derived from an EMBL/GenBank/DDBJ whole genome shotgun (WGS) entry which is preliminary data.</text>
</comment>
<organism evidence="4 5">
    <name type="scientific">Rubripirellula tenax</name>
    <dbReference type="NCBI Taxonomy" id="2528015"/>
    <lineage>
        <taxon>Bacteria</taxon>
        <taxon>Pseudomonadati</taxon>
        <taxon>Planctomycetota</taxon>
        <taxon>Planctomycetia</taxon>
        <taxon>Pirellulales</taxon>
        <taxon>Pirellulaceae</taxon>
        <taxon>Rubripirellula</taxon>
    </lineage>
</organism>
<reference evidence="4 5" key="1">
    <citation type="submission" date="2019-02" db="EMBL/GenBank/DDBJ databases">
        <title>Deep-cultivation of Planctomycetes and their phenomic and genomic characterization uncovers novel biology.</title>
        <authorList>
            <person name="Wiegand S."/>
            <person name="Jogler M."/>
            <person name="Boedeker C."/>
            <person name="Pinto D."/>
            <person name="Vollmers J."/>
            <person name="Rivas-Marin E."/>
            <person name="Kohn T."/>
            <person name="Peeters S.H."/>
            <person name="Heuer A."/>
            <person name="Rast P."/>
            <person name="Oberbeckmann S."/>
            <person name="Bunk B."/>
            <person name="Jeske O."/>
            <person name="Meyerdierks A."/>
            <person name="Storesund J.E."/>
            <person name="Kallscheuer N."/>
            <person name="Luecker S."/>
            <person name="Lage O.M."/>
            <person name="Pohl T."/>
            <person name="Merkel B.J."/>
            <person name="Hornburger P."/>
            <person name="Mueller R.-W."/>
            <person name="Bruemmer F."/>
            <person name="Labrenz M."/>
            <person name="Spormann A.M."/>
            <person name="Op Den Camp H."/>
            <person name="Overmann J."/>
            <person name="Amann R."/>
            <person name="Jetten M.S.M."/>
            <person name="Mascher T."/>
            <person name="Medema M.H."/>
            <person name="Devos D.P."/>
            <person name="Kaster A.-K."/>
            <person name="Ovreas L."/>
            <person name="Rohde M."/>
            <person name="Galperin M.Y."/>
            <person name="Jogler C."/>
        </authorList>
    </citation>
    <scope>NUCLEOTIDE SEQUENCE [LARGE SCALE GENOMIC DNA]</scope>
    <source>
        <strain evidence="4 5">Poly51</strain>
    </source>
</reference>
<evidence type="ECO:0000256" key="2">
    <source>
        <dbReference type="SAM" id="Phobius"/>
    </source>
</evidence>
<accession>A0A5C6E6S6</accession>
<dbReference type="Proteomes" id="UP000318288">
    <property type="component" value="Unassembled WGS sequence"/>
</dbReference>
<dbReference type="AlphaFoldDB" id="A0A5C6E6S6"/>
<keyword evidence="2" id="KW-0812">Transmembrane</keyword>
<feature type="transmembrane region" description="Helical" evidence="2">
    <location>
        <begin position="116"/>
        <end position="133"/>
    </location>
</feature>
<keyword evidence="5" id="KW-1185">Reference proteome</keyword>